<dbReference type="InterPro" id="IPR016833">
    <property type="entry name" value="Put_Na-Bile_cotransptr"/>
</dbReference>
<keyword evidence="2" id="KW-0472">Membrane</keyword>
<evidence type="ECO:0000256" key="1">
    <source>
        <dbReference type="ARBA" id="ARBA00006528"/>
    </source>
</evidence>
<feature type="transmembrane region" description="Helical" evidence="2">
    <location>
        <begin position="365"/>
        <end position="389"/>
    </location>
</feature>
<dbReference type="EMBL" id="CAJOBJ010001311">
    <property type="protein sequence ID" value="CAF3872696.1"/>
    <property type="molecule type" value="Genomic_DNA"/>
</dbReference>
<keyword evidence="2" id="KW-1133">Transmembrane helix</keyword>
<comment type="similarity">
    <text evidence="1">Belongs to the bile acid:sodium symporter (BASS) (TC 2.A.28) family.</text>
</comment>
<feature type="transmembrane region" description="Helical" evidence="2">
    <location>
        <begin position="401"/>
        <end position="422"/>
    </location>
</feature>
<sequence length="489" mass="55465">MIIEKNDEDLFTLVWLGDSCDETQFGMKKFINKFTNLNELKEYIIDKPNCSIIVIISDSIPFDGTSFVDSPQICAVYNETLVCLYSLSEMFSTVDKYLKNQQEETKKTSDQSCISKTLSIARKYWFLIGLAFSICMAYIFPNIGKTGGYIRSEWSVKYGCVILVFFLSGLSLRTRQLAKEILHIRLHILIQIYSLIGIPFLVYYLTLFLSNTSMNKTLLFGMIIMASTSTTISSNVIMTRNALGNEYAALLNAILGNILGIFLSPATILFFMKNSMFDYLSNTNNEKQKLDYGHVIKNLILTVLLPLFLGQIIHLLWAKKIMDIREKFYFSELSSLALLTLVWSVFGTCFSTGSFKTIGTQDLIILILMDLVIYLFFSSFIFIITRLPIPYWQFSEKDSIAIMFCSASKTLAMGISVINALYGNTNQALTGLLSLPLIIYHAEQLIIGAIQVVLLKNWIKNKLKDNTNIQSINENEVKTDEVEIINVES</sequence>
<dbReference type="PANTHER" id="PTHR18640:SF5">
    <property type="entry name" value="SODIUM_BILE ACID COTRANSPORTER 7"/>
    <property type="match status" value="1"/>
</dbReference>
<organism evidence="3 5">
    <name type="scientific">Rotaria magnacalcarata</name>
    <dbReference type="NCBI Taxonomy" id="392030"/>
    <lineage>
        <taxon>Eukaryota</taxon>
        <taxon>Metazoa</taxon>
        <taxon>Spiralia</taxon>
        <taxon>Gnathifera</taxon>
        <taxon>Rotifera</taxon>
        <taxon>Eurotatoria</taxon>
        <taxon>Bdelloidea</taxon>
        <taxon>Philodinida</taxon>
        <taxon>Philodinidae</taxon>
        <taxon>Rotaria</taxon>
    </lineage>
</organism>
<dbReference type="Proteomes" id="UP000663834">
    <property type="component" value="Unassembled WGS sequence"/>
</dbReference>
<evidence type="ECO:0000256" key="2">
    <source>
        <dbReference type="SAM" id="Phobius"/>
    </source>
</evidence>
<dbReference type="AlphaFoldDB" id="A0A816D7X8"/>
<accession>A0A816D7X8</accession>
<feature type="transmembrane region" description="Helical" evidence="2">
    <location>
        <begin position="155"/>
        <end position="172"/>
    </location>
</feature>
<dbReference type="PANTHER" id="PTHR18640">
    <property type="entry name" value="SOLUTE CARRIER FAMILY 10 MEMBER 7"/>
    <property type="match status" value="1"/>
</dbReference>
<gene>
    <name evidence="4" type="ORF">GIL414_LOCUS5114</name>
    <name evidence="3" type="ORF">KQP761_LOCUS25928</name>
</gene>
<evidence type="ECO:0000313" key="5">
    <source>
        <dbReference type="Proteomes" id="UP000663834"/>
    </source>
</evidence>
<dbReference type="OrthoDB" id="188035at2759"/>
<dbReference type="EMBL" id="CAJNOW010014127">
    <property type="protein sequence ID" value="CAF1629617.1"/>
    <property type="molecule type" value="Genomic_DNA"/>
</dbReference>
<feature type="transmembrane region" description="Helical" evidence="2">
    <location>
        <begin position="434"/>
        <end position="455"/>
    </location>
</feature>
<feature type="transmembrane region" description="Helical" evidence="2">
    <location>
        <begin position="249"/>
        <end position="272"/>
    </location>
</feature>
<feature type="transmembrane region" description="Helical" evidence="2">
    <location>
        <begin position="329"/>
        <end position="353"/>
    </location>
</feature>
<dbReference type="Gene3D" id="1.20.1530.20">
    <property type="match status" value="1"/>
</dbReference>
<dbReference type="GO" id="GO:0005886">
    <property type="term" value="C:plasma membrane"/>
    <property type="evidence" value="ECO:0007669"/>
    <property type="project" value="TreeGrafter"/>
</dbReference>
<name>A0A816D7X8_9BILA</name>
<keyword evidence="2" id="KW-0812">Transmembrane</keyword>
<dbReference type="Pfam" id="PF13593">
    <property type="entry name" value="SBF_like"/>
    <property type="match status" value="1"/>
</dbReference>
<comment type="caution">
    <text evidence="3">The sequence shown here is derived from an EMBL/GenBank/DDBJ whole genome shotgun (WGS) entry which is preliminary data.</text>
</comment>
<evidence type="ECO:0000313" key="3">
    <source>
        <dbReference type="EMBL" id="CAF1629617.1"/>
    </source>
</evidence>
<feature type="transmembrane region" description="Helical" evidence="2">
    <location>
        <begin position="292"/>
        <end position="317"/>
    </location>
</feature>
<reference evidence="3" key="1">
    <citation type="submission" date="2021-02" db="EMBL/GenBank/DDBJ databases">
        <authorList>
            <person name="Nowell W R."/>
        </authorList>
    </citation>
    <scope>NUCLEOTIDE SEQUENCE</scope>
</reference>
<feature type="transmembrane region" description="Helical" evidence="2">
    <location>
        <begin position="218"/>
        <end position="237"/>
    </location>
</feature>
<feature type="transmembrane region" description="Helical" evidence="2">
    <location>
        <begin position="184"/>
        <end position="206"/>
    </location>
</feature>
<evidence type="ECO:0000313" key="4">
    <source>
        <dbReference type="EMBL" id="CAF3872696.1"/>
    </source>
</evidence>
<dbReference type="InterPro" id="IPR038770">
    <property type="entry name" value="Na+/solute_symporter_sf"/>
</dbReference>
<protein>
    <submittedName>
        <fullName evidence="3">Uncharacterized protein</fullName>
    </submittedName>
</protein>
<dbReference type="Proteomes" id="UP000681720">
    <property type="component" value="Unassembled WGS sequence"/>
</dbReference>
<proteinExistence type="inferred from homology"/>
<feature type="transmembrane region" description="Helical" evidence="2">
    <location>
        <begin position="124"/>
        <end position="143"/>
    </location>
</feature>